<dbReference type="GO" id="GO:0004180">
    <property type="term" value="F:carboxypeptidase activity"/>
    <property type="evidence" value="ECO:0007669"/>
    <property type="project" value="UniProtKB-KW"/>
</dbReference>
<dbReference type="InterPro" id="IPR001264">
    <property type="entry name" value="Glyco_trans_51"/>
</dbReference>
<comment type="pathway">
    <text evidence="1">Cell wall biogenesis; peptidoglycan biosynthesis.</text>
</comment>
<dbReference type="GO" id="GO:0030288">
    <property type="term" value="C:outer membrane-bounded periplasmic space"/>
    <property type="evidence" value="ECO:0007669"/>
    <property type="project" value="TreeGrafter"/>
</dbReference>
<dbReference type="AlphaFoldDB" id="A0A3D8LDI6"/>
<name>A0A3D8LDI6_9BACT</name>
<keyword evidence="9" id="KW-0472">Membrane</keyword>
<evidence type="ECO:0000256" key="9">
    <source>
        <dbReference type="SAM" id="Phobius"/>
    </source>
</evidence>
<feature type="domain" description="Glycosyl transferase family 51" evidence="10">
    <location>
        <begin position="151"/>
        <end position="344"/>
    </location>
</feature>
<proteinExistence type="predicted"/>
<dbReference type="Gene3D" id="3.40.710.10">
    <property type="entry name" value="DD-peptidase/beta-lactamase superfamily"/>
    <property type="match status" value="1"/>
</dbReference>
<sequence length="1048" mass="117366">MIINDYQNKPTDRKEKKRGGILKWTLIGILMLGVCVAIAAVAYEMHTSRFQSEEFSQYAASLTYSVKPGPSDTITYPKNGPFDMRLGYAQLPRLLERAQLQGLEIEYQARFSPALMEYTSKGFFTPYQEKSQTGLNIVDCGGQSVYHSPYPKRVYASFASVPLLTVQSLVFIENRELLDTDRPFMNPAIDWGRFTKAIMQEAAKSIGLEYETIGGSTLPTQIEKYRHSPAGLTAGPRDKLMQMVSASVRAYQGGPETLPARQAALLSYVNTVPLSGAPGYGEVHGLGDGLWVWFGADFDEVNHLLNLPSAQGDTLAAQGQALRQVISLMIAQRRPSYYLGTQGHAELSKLTRSYLRLMGENGYISPALREAGLAQEVTFRDFSKAPAVTPVDTDKGVLMVRTHLSELLGTSLYDLDRLDLAATTTLQHDLQEQISSYLDRLSDPEFASTVGLFGERLLTPSSTEQVRYSFTLFEHTPQGNLVRVQTDNTNQPFDINEGSKLELGSTAKLRVLVTYLEIMAEIHERYADKPLETLRNALQEPNDNLTSWVLVYLLREKDRSLPAMLQAALERRYSANPREVFFTGGGLHKFHNFRNEENWSNPTVREALLKSINLPFVRLMRDLVRYTTYQSTGSRAQLMGDDRDPRRREYLTQFADREGKTFLLRFWRKYKGNTPEERLDKFLDGLRQNPVRLAAVHRYLYPETDSVSFAAFLRERLPNEKITDDRVLELYQRYGPNAYNLPDQGYIARVHPLELWVLGYLLQHPGAEWAEVVEASKEQRQEVYAWLFRTRYKNARDSRISTMLEVEAFADIQQRWERLGYPFDHLVPSFATALGSSGDRPAALAELMGIILNNGVRQRTLRIEKLHFAANTPYETSLRRPPLEGEQVMVPEVAVTLREALSEVVGLGTARRLQGGFTRADGHPLAMGGKTGTGDNRLVTVNSGGHRMTSRAVNRTATFVFFLGDNHFGTLTAFVPGREAAGYSFTSSLPIQVLRGMAPILEPYLEPGSSTLCVGAPEVPPVAKPLITVGGDVSASTVALPAPVHTEQ</sequence>
<evidence type="ECO:0000256" key="6">
    <source>
        <dbReference type="ARBA" id="ARBA00023268"/>
    </source>
</evidence>
<dbReference type="PANTHER" id="PTHR32282">
    <property type="entry name" value="BINDING PROTEIN TRANSPEPTIDASE, PUTATIVE-RELATED"/>
    <property type="match status" value="1"/>
</dbReference>
<keyword evidence="5" id="KW-0808">Transferase</keyword>
<keyword evidence="3" id="KW-0645">Protease</keyword>
<comment type="caution">
    <text evidence="11">The sequence shown here is derived from an EMBL/GenBank/DDBJ whole genome shotgun (WGS) entry which is preliminary data.</text>
</comment>
<keyword evidence="4" id="KW-0328">Glycosyltransferase</keyword>
<keyword evidence="3" id="KW-0378">Hydrolase</keyword>
<accession>A0A3D8LDI6</accession>
<dbReference type="OrthoDB" id="8552189at2"/>
<dbReference type="InterPro" id="IPR050396">
    <property type="entry name" value="Glycosyltr_51/Transpeptidase"/>
</dbReference>
<dbReference type="InterPro" id="IPR023346">
    <property type="entry name" value="Lysozyme-like_dom_sf"/>
</dbReference>
<dbReference type="EMBL" id="QRGR01000011">
    <property type="protein sequence ID" value="RDV15012.1"/>
    <property type="molecule type" value="Genomic_DNA"/>
</dbReference>
<protein>
    <recommendedName>
        <fullName evidence="7">peptidoglycan glycosyltransferase</fullName>
        <ecNumber evidence="7">2.4.99.28</ecNumber>
    </recommendedName>
</protein>
<dbReference type="SUPFAM" id="SSF56601">
    <property type="entry name" value="beta-lactamase/transpeptidase-like"/>
    <property type="match status" value="2"/>
</dbReference>
<dbReference type="InterPro" id="IPR012338">
    <property type="entry name" value="Beta-lactam/transpept-like"/>
</dbReference>
<evidence type="ECO:0000256" key="7">
    <source>
        <dbReference type="ARBA" id="ARBA00044770"/>
    </source>
</evidence>
<evidence type="ECO:0000256" key="2">
    <source>
        <dbReference type="ARBA" id="ARBA00022645"/>
    </source>
</evidence>
<dbReference type="PANTHER" id="PTHR32282:SF24">
    <property type="entry name" value="GLYCOSYL TRANSFERASE FAMILY 51 DOMAIN-CONTAINING PROTEIN"/>
    <property type="match status" value="1"/>
</dbReference>
<evidence type="ECO:0000256" key="3">
    <source>
        <dbReference type="ARBA" id="ARBA00022670"/>
    </source>
</evidence>
<feature type="transmembrane region" description="Helical" evidence="9">
    <location>
        <begin position="21"/>
        <end position="43"/>
    </location>
</feature>
<evidence type="ECO:0000256" key="4">
    <source>
        <dbReference type="ARBA" id="ARBA00022676"/>
    </source>
</evidence>
<comment type="catalytic activity">
    <reaction evidence="8">
        <text>[GlcNAc-(1-&gt;4)-Mur2Ac(oyl-L-Ala-gamma-D-Glu-L-Lys-D-Ala-D-Ala)](n)-di-trans,octa-cis-undecaprenyl diphosphate + beta-D-GlcNAc-(1-&gt;4)-Mur2Ac(oyl-L-Ala-gamma-D-Glu-L-Lys-D-Ala-D-Ala)-di-trans,octa-cis-undecaprenyl diphosphate = [GlcNAc-(1-&gt;4)-Mur2Ac(oyl-L-Ala-gamma-D-Glu-L-Lys-D-Ala-D-Ala)](n+1)-di-trans,octa-cis-undecaprenyl diphosphate + di-trans,octa-cis-undecaprenyl diphosphate + H(+)</text>
        <dbReference type="Rhea" id="RHEA:23708"/>
        <dbReference type="Rhea" id="RHEA-COMP:9602"/>
        <dbReference type="Rhea" id="RHEA-COMP:9603"/>
        <dbReference type="ChEBI" id="CHEBI:15378"/>
        <dbReference type="ChEBI" id="CHEBI:58405"/>
        <dbReference type="ChEBI" id="CHEBI:60033"/>
        <dbReference type="ChEBI" id="CHEBI:78435"/>
        <dbReference type="EC" id="2.4.99.28"/>
    </reaction>
</comment>
<dbReference type="GO" id="GO:0009252">
    <property type="term" value="P:peptidoglycan biosynthetic process"/>
    <property type="evidence" value="ECO:0007669"/>
    <property type="project" value="TreeGrafter"/>
</dbReference>
<dbReference type="SUPFAM" id="SSF53955">
    <property type="entry name" value="Lysozyme-like"/>
    <property type="match status" value="1"/>
</dbReference>
<evidence type="ECO:0000256" key="8">
    <source>
        <dbReference type="ARBA" id="ARBA00049902"/>
    </source>
</evidence>
<keyword evidence="9" id="KW-0812">Transmembrane</keyword>
<dbReference type="Gene3D" id="1.10.3810.10">
    <property type="entry name" value="Biosynthetic peptidoglycan transglycosylase-like"/>
    <property type="match status" value="1"/>
</dbReference>
<keyword evidence="12" id="KW-1185">Reference proteome</keyword>
<dbReference type="Pfam" id="PF00912">
    <property type="entry name" value="Transgly"/>
    <property type="match status" value="1"/>
</dbReference>
<keyword evidence="9" id="KW-1133">Transmembrane helix</keyword>
<evidence type="ECO:0000256" key="1">
    <source>
        <dbReference type="ARBA" id="ARBA00004752"/>
    </source>
</evidence>
<dbReference type="GO" id="GO:0006508">
    <property type="term" value="P:proteolysis"/>
    <property type="evidence" value="ECO:0007669"/>
    <property type="project" value="UniProtKB-KW"/>
</dbReference>
<keyword evidence="2" id="KW-0121">Carboxypeptidase</keyword>
<gene>
    <name evidence="11" type="ORF">DXT99_12075</name>
</gene>
<dbReference type="InterPro" id="IPR036950">
    <property type="entry name" value="PBP_transglycosylase"/>
</dbReference>
<dbReference type="Proteomes" id="UP000256708">
    <property type="component" value="Unassembled WGS sequence"/>
</dbReference>
<reference evidence="12" key="1">
    <citation type="submission" date="2018-08" db="EMBL/GenBank/DDBJ databases">
        <authorList>
            <person name="Liu Z.-W."/>
            <person name="Du Z.-J."/>
        </authorList>
    </citation>
    <scope>NUCLEOTIDE SEQUENCE [LARGE SCALE GENOMIC DNA]</scope>
    <source>
        <strain evidence="12">H4X</strain>
    </source>
</reference>
<organism evidence="11 12">
    <name type="scientific">Pontibacter diazotrophicus</name>
    <dbReference type="NCBI Taxonomy" id="1400979"/>
    <lineage>
        <taxon>Bacteria</taxon>
        <taxon>Pseudomonadati</taxon>
        <taxon>Bacteroidota</taxon>
        <taxon>Cytophagia</taxon>
        <taxon>Cytophagales</taxon>
        <taxon>Hymenobacteraceae</taxon>
        <taxon>Pontibacter</taxon>
    </lineage>
</organism>
<keyword evidence="6" id="KW-0511">Multifunctional enzyme</keyword>
<dbReference type="GO" id="GO:0008955">
    <property type="term" value="F:peptidoglycan glycosyltransferase activity"/>
    <property type="evidence" value="ECO:0007669"/>
    <property type="project" value="UniProtKB-EC"/>
</dbReference>
<dbReference type="EC" id="2.4.99.28" evidence="7"/>
<evidence type="ECO:0000313" key="11">
    <source>
        <dbReference type="EMBL" id="RDV15012.1"/>
    </source>
</evidence>
<evidence type="ECO:0000256" key="5">
    <source>
        <dbReference type="ARBA" id="ARBA00022679"/>
    </source>
</evidence>
<dbReference type="RefSeq" id="WP_115565804.1">
    <property type="nucleotide sequence ID" value="NZ_QRGR01000011.1"/>
</dbReference>
<evidence type="ECO:0000313" key="12">
    <source>
        <dbReference type="Proteomes" id="UP000256708"/>
    </source>
</evidence>
<evidence type="ECO:0000259" key="10">
    <source>
        <dbReference type="Pfam" id="PF00912"/>
    </source>
</evidence>